<dbReference type="PANTHER" id="PTHR30528:SF0">
    <property type="entry name" value="CYTOPLASMIC PROTEIN"/>
    <property type="match status" value="1"/>
</dbReference>
<dbReference type="InterPro" id="IPR009351">
    <property type="entry name" value="AlkZ-like"/>
</dbReference>
<sequence length="360" mass="40938">MSTLEWLRHNAIGWALPRSPGTLADVLAEVEFVQADPIQAPARAQDLILRHRVRGYRAGDLDRRYPELDVDEDVLYAYGFVARRLRPYLHPRRDRTSADGRFELDPLSAEVLDFARECGVVHPRDVQERFGRERAVNDWGGTSSATTMLLERLHRFGRLRVAHRVAGVRCYEVAPALRESLDLAERRRAVVLRVARILAPVTQKTLATAVGKLVFWLNTPDGRPGGGWVVRELLSRGELTRATIDGERYVWPADLEPADDPPANVRFLAPFDPLVWDRRRFGRLWGWDYRFEAYTPAAKRKLGYYAMPLLWRDRVIGWACCAGADSEVEVGYVDGAPAGRGFRRALDAEIARLRAFLSPR</sequence>
<dbReference type="Proteomes" id="UP001500689">
    <property type="component" value="Unassembled WGS sequence"/>
</dbReference>
<comment type="caution">
    <text evidence="1">The sequence shown here is derived from an EMBL/GenBank/DDBJ whole genome shotgun (WGS) entry which is preliminary data.</text>
</comment>
<gene>
    <name evidence="1" type="ORF">GCM10022222_52090</name>
</gene>
<protein>
    <submittedName>
        <fullName evidence="1">Crosslink repair DNA glycosylase YcaQ family protein</fullName>
    </submittedName>
</protein>
<keyword evidence="2" id="KW-1185">Reference proteome</keyword>
<accession>A0ABP6X5Y7</accession>
<dbReference type="Pfam" id="PF06224">
    <property type="entry name" value="AlkZ-like"/>
    <property type="match status" value="1"/>
</dbReference>
<proteinExistence type="predicted"/>
<organism evidence="1 2">
    <name type="scientific">Amycolatopsis ultiminotia</name>
    <dbReference type="NCBI Taxonomy" id="543629"/>
    <lineage>
        <taxon>Bacteria</taxon>
        <taxon>Bacillati</taxon>
        <taxon>Actinomycetota</taxon>
        <taxon>Actinomycetes</taxon>
        <taxon>Pseudonocardiales</taxon>
        <taxon>Pseudonocardiaceae</taxon>
        <taxon>Amycolatopsis</taxon>
    </lineage>
</organism>
<dbReference type="EMBL" id="BAAAZN010000012">
    <property type="protein sequence ID" value="GAA3561924.1"/>
    <property type="molecule type" value="Genomic_DNA"/>
</dbReference>
<name>A0ABP6X5Y7_9PSEU</name>
<dbReference type="PANTHER" id="PTHR30528">
    <property type="entry name" value="CYTOPLASMIC PROTEIN"/>
    <property type="match status" value="1"/>
</dbReference>
<evidence type="ECO:0000313" key="2">
    <source>
        <dbReference type="Proteomes" id="UP001500689"/>
    </source>
</evidence>
<reference evidence="2" key="1">
    <citation type="journal article" date="2019" name="Int. J. Syst. Evol. Microbiol.">
        <title>The Global Catalogue of Microorganisms (GCM) 10K type strain sequencing project: providing services to taxonomists for standard genome sequencing and annotation.</title>
        <authorList>
            <consortium name="The Broad Institute Genomics Platform"/>
            <consortium name="The Broad Institute Genome Sequencing Center for Infectious Disease"/>
            <person name="Wu L."/>
            <person name="Ma J."/>
        </authorList>
    </citation>
    <scope>NUCLEOTIDE SEQUENCE [LARGE SCALE GENOMIC DNA]</scope>
    <source>
        <strain evidence="2">JCM 16898</strain>
    </source>
</reference>
<evidence type="ECO:0000313" key="1">
    <source>
        <dbReference type="EMBL" id="GAA3561924.1"/>
    </source>
</evidence>
<dbReference type="RefSeq" id="WP_344864293.1">
    <property type="nucleotide sequence ID" value="NZ_BAAAZN010000012.1"/>
</dbReference>